<keyword evidence="6" id="KW-0547">Nucleotide-binding</keyword>
<dbReference type="GO" id="GO:0006281">
    <property type="term" value="P:DNA repair"/>
    <property type="evidence" value="ECO:0007669"/>
    <property type="project" value="InterPro"/>
</dbReference>
<dbReference type="EC" id="1.3.1.104" evidence="15"/>
<dbReference type="GO" id="GO:0003910">
    <property type="term" value="F:DNA ligase (ATP) activity"/>
    <property type="evidence" value="ECO:0007669"/>
    <property type="project" value="InterPro"/>
</dbReference>
<dbReference type="Gene3D" id="3.40.50.720">
    <property type="entry name" value="NAD(P)-binding Rossmann-like Domain"/>
    <property type="match status" value="1"/>
</dbReference>
<sequence length="1375" mass="154357">MSDQHDGQRKGIPFTFFCSLVREISKIEPITPQTRHMNRSRVSLKPEKNALNTFDLWVKSLHYRFGPLPPNTTSICFRFLFPEEDWRRKYNIQEKTMAELLQQCYGIEKELFDKWSLEESSGCLGQELKVVLGKRTSDEDKDCISDLTISDVAGLLDELAAKSQYSDESIRRRFSQKRTRRELMRILFRPLSPEDASVLTQIILKDLKPLLYPLTEFYYSTALTKFNTASVKVLTIHQAMKIWDSSNLFLRFYNMCCCFDKAGSFAESSSKSSKDIGPAIGSQIAIPKSQKGLSYQHTLDFFEGSKMVWAETKYDGERVQIHIQVNANNSPEITIFSKTKRDSTKDRCAVHNIILKAIGLDTLGSRRRGGKLQVKQNIILDAEMVAFRGTKIEEFWRIKRLIGNTSEGSRRNWRPRKDVHAVRGPINSGANAGFSLGLVFFDVMYLDSASLCWKSYAQRREVLESLIQQSPGRAILSARYPIDMFNGAHPEKNLQMIFENHIAAHEEGLILKSEDSKYNDWDKPWVKLKKDYMPDAKDHINMVILGACWEKSRGRTLRVPPSTYTTFYIGGLEKDENHGKPSFHVHFTVSYGLTRTDLEELNFLIKSSDSIPYSSAFSSNANLPYKLTVSEGLEIHPSVILRTPLLAEMFGAGFTKKENSEHYEPRFPRMTKFYRASERSWKDGLTLEALHKVACRSVGREDAHTGVNFPDPEQEEIDREVKAMFALGKRKQKPASSSSLILPIAVTSSSPPARKRKTREDAEPEPGWLDENLDGSNQGVSPERTRNRPRKEQSESSVEQPVTPTPQPLSVKTNVPAMGLGSPVSLEKPRTKTKTKTKNKMVSVKQECVSPLVCSGSNSNQPSKSLNSSRTATKKAPESIIMKSEAHSVTPSKLSTQGHQVQVKESTLVWFARTRDERCEAYRSWKKDTEWDQRTHTFDALLHGCGWTARSAKEKVELEDHWVKQGIVVIDECDGYAADWQRGVKQALNRIASSNTNSSSRNEIVVFGYRAVVYAQNGDPSSVLRVLTYPDLPPPPPNTLNIKFLLAPINPADINVVEGVYPTKPLKSDALVFDDARGTLNVGGNEGLARVTALGESDPTESSHGLKVGDWVIMTRQQAGTWATDRNVAVADVAKVPDSESLTEAQAATLTVNPPTAYNMLSDFVDLAPGDWVIQNGANSAVGQAVIQIAAARGLKTINLIRDRPDLDQLVDKLQSLGATHVLTYDQLADKSVREKVKAWTSGKAIRLGLNCVGGKDTTAMARLLGNEAHLVSYGAMAKQPLSLPISLFIFKNLTCHGFWQSRWYLQRSLAEREGLMQKLVDLMKDKKLDTPEHEIVQISGRETDEEATEKVKKTLQAMSEGRYGKKVLLKIESE</sequence>
<name>A0A409XD89_PSICY</name>
<dbReference type="Gene3D" id="2.40.50.140">
    <property type="entry name" value="Nucleic acid-binding proteins"/>
    <property type="match status" value="1"/>
</dbReference>
<reference evidence="19 20" key="1">
    <citation type="journal article" date="2018" name="Evol. Lett.">
        <title>Horizontal gene cluster transfer increased hallucinogenic mushroom diversity.</title>
        <authorList>
            <person name="Reynolds H.T."/>
            <person name="Vijayakumar V."/>
            <person name="Gluck-Thaler E."/>
            <person name="Korotkin H.B."/>
            <person name="Matheny P.B."/>
            <person name="Slot J.C."/>
        </authorList>
    </citation>
    <scope>NUCLEOTIDE SEQUENCE [LARGE SCALE GENOMIC DNA]</scope>
    <source>
        <strain evidence="19 20">2631</strain>
    </source>
</reference>
<evidence type="ECO:0000256" key="7">
    <source>
        <dbReference type="ARBA" id="ARBA00022832"/>
    </source>
</evidence>
<keyword evidence="14" id="KW-0275">Fatty acid biosynthesis</keyword>
<evidence type="ECO:0000256" key="5">
    <source>
        <dbReference type="ARBA" id="ARBA00022598"/>
    </source>
</evidence>
<evidence type="ECO:0000256" key="13">
    <source>
        <dbReference type="ARBA" id="ARBA00023128"/>
    </source>
</evidence>
<feature type="compositionally biased region" description="Basic and acidic residues" evidence="17">
    <location>
        <begin position="783"/>
        <end position="794"/>
    </location>
</feature>
<dbReference type="FunFam" id="3.40.50.720:FF:000112">
    <property type="entry name" value="Enoyl-[acyl-carrier-protein] reductase 1, mitochondrial"/>
    <property type="match status" value="1"/>
</dbReference>
<proteinExistence type="inferred from homology"/>
<evidence type="ECO:0000256" key="6">
    <source>
        <dbReference type="ARBA" id="ARBA00022741"/>
    </source>
</evidence>
<keyword evidence="13" id="KW-0496">Mitochondrion</keyword>
<evidence type="ECO:0000256" key="3">
    <source>
        <dbReference type="ARBA" id="ARBA00010371"/>
    </source>
</evidence>
<dbReference type="STRING" id="93625.A0A409XD89"/>
<dbReference type="CDD" id="cd08290">
    <property type="entry name" value="ETR"/>
    <property type="match status" value="1"/>
</dbReference>
<dbReference type="GO" id="GO:0005739">
    <property type="term" value="C:mitochondrion"/>
    <property type="evidence" value="ECO:0007669"/>
    <property type="project" value="UniProtKB-SubCell"/>
</dbReference>
<dbReference type="InterPro" id="IPR051034">
    <property type="entry name" value="Mito_Enoyl-ACP_Reductase"/>
</dbReference>
<dbReference type="GO" id="GO:0141148">
    <property type="term" value="F:enoyl-[acyl-carrier-protein] reductase (NADPH) activity"/>
    <property type="evidence" value="ECO:0007669"/>
    <property type="project" value="UniProtKB-EC"/>
</dbReference>
<dbReference type="Proteomes" id="UP000283269">
    <property type="component" value="Unassembled WGS sequence"/>
</dbReference>
<dbReference type="PROSITE" id="PS00333">
    <property type="entry name" value="DNA_LIGASE_A2"/>
    <property type="match status" value="1"/>
</dbReference>
<organism evidence="19 20">
    <name type="scientific">Psilocybe cyanescens</name>
    <dbReference type="NCBI Taxonomy" id="93625"/>
    <lineage>
        <taxon>Eukaryota</taxon>
        <taxon>Fungi</taxon>
        <taxon>Dikarya</taxon>
        <taxon>Basidiomycota</taxon>
        <taxon>Agaricomycotina</taxon>
        <taxon>Agaricomycetes</taxon>
        <taxon>Agaricomycetidae</taxon>
        <taxon>Agaricales</taxon>
        <taxon>Agaricineae</taxon>
        <taxon>Strophariaceae</taxon>
        <taxon>Psilocybe</taxon>
    </lineage>
</organism>
<dbReference type="InterPro" id="IPR020843">
    <property type="entry name" value="ER"/>
</dbReference>
<dbReference type="SUPFAM" id="SSF50129">
    <property type="entry name" value="GroES-like"/>
    <property type="match status" value="1"/>
</dbReference>
<evidence type="ECO:0000313" key="20">
    <source>
        <dbReference type="Proteomes" id="UP000283269"/>
    </source>
</evidence>
<dbReference type="PROSITE" id="PS00697">
    <property type="entry name" value="DNA_LIGASE_A1"/>
    <property type="match status" value="1"/>
</dbReference>
<dbReference type="EMBL" id="NHYD01002045">
    <property type="protein sequence ID" value="PPQ88716.1"/>
    <property type="molecule type" value="Genomic_DNA"/>
</dbReference>
<gene>
    <name evidence="19" type="ORF">CVT25_009480</name>
</gene>
<dbReference type="GO" id="GO:0006310">
    <property type="term" value="P:DNA recombination"/>
    <property type="evidence" value="ECO:0007669"/>
    <property type="project" value="InterPro"/>
</dbReference>
<feature type="compositionally biased region" description="Polar residues" evidence="17">
    <location>
        <begin position="855"/>
        <end position="871"/>
    </location>
</feature>
<evidence type="ECO:0000256" key="12">
    <source>
        <dbReference type="ARBA" id="ARBA00023098"/>
    </source>
</evidence>
<feature type="compositionally biased region" description="Polar residues" evidence="17">
    <location>
        <begin position="734"/>
        <end position="751"/>
    </location>
</feature>
<comment type="similarity">
    <text evidence="2">Belongs to the ATP-dependent DNA ligase family.</text>
</comment>
<dbReference type="Pfam" id="PF04675">
    <property type="entry name" value="DNA_ligase_A_N"/>
    <property type="match status" value="1"/>
</dbReference>
<dbReference type="PANTHER" id="PTHR43981:SF2">
    <property type="entry name" value="ENOYL-[ACYL-CARRIER-PROTEIN] REDUCTASE, MITOCHONDRIAL"/>
    <property type="match status" value="1"/>
</dbReference>
<keyword evidence="9" id="KW-0521">NADP</keyword>
<protein>
    <recommendedName>
        <fullName evidence="15">enoyl-[acyl-carrier-protein] reductase</fullName>
        <ecNumber evidence="15">1.3.1.104</ecNumber>
    </recommendedName>
</protein>
<keyword evidence="7" id="KW-0276">Fatty acid metabolism</keyword>
<evidence type="ECO:0000256" key="8">
    <source>
        <dbReference type="ARBA" id="ARBA00022840"/>
    </source>
</evidence>
<evidence type="ECO:0000313" key="19">
    <source>
        <dbReference type="EMBL" id="PPQ88716.1"/>
    </source>
</evidence>
<evidence type="ECO:0000256" key="14">
    <source>
        <dbReference type="ARBA" id="ARBA00023160"/>
    </source>
</evidence>
<evidence type="ECO:0000256" key="10">
    <source>
        <dbReference type="ARBA" id="ARBA00022946"/>
    </source>
</evidence>
<keyword evidence="10" id="KW-0809">Transit peptide</keyword>
<dbReference type="InterPro" id="IPR016059">
    <property type="entry name" value="DNA_ligase_ATP-dep_CS"/>
</dbReference>
<dbReference type="InterPro" id="IPR013149">
    <property type="entry name" value="ADH-like_C"/>
</dbReference>
<feature type="compositionally biased region" description="Polar residues" evidence="17">
    <location>
        <begin position="795"/>
        <end position="813"/>
    </location>
</feature>
<dbReference type="GO" id="GO:0006633">
    <property type="term" value="P:fatty acid biosynthetic process"/>
    <property type="evidence" value="ECO:0007669"/>
    <property type="project" value="UniProtKB-KW"/>
</dbReference>
<comment type="similarity">
    <text evidence="3">Belongs to the zinc-containing alcohol dehydrogenase family. Quinone oxidoreductase subfamily.</text>
</comment>
<evidence type="ECO:0000256" key="16">
    <source>
        <dbReference type="ARBA" id="ARBA00048843"/>
    </source>
</evidence>
<keyword evidence="20" id="KW-1185">Reference proteome</keyword>
<dbReference type="SUPFAM" id="SSF51735">
    <property type="entry name" value="NAD(P)-binding Rossmann-fold domains"/>
    <property type="match status" value="1"/>
</dbReference>
<evidence type="ECO:0000259" key="18">
    <source>
        <dbReference type="PROSITE" id="PS50160"/>
    </source>
</evidence>
<keyword evidence="4" id="KW-0444">Lipid biosynthesis</keyword>
<dbReference type="GO" id="GO:0003677">
    <property type="term" value="F:DNA binding"/>
    <property type="evidence" value="ECO:0007669"/>
    <property type="project" value="InterPro"/>
</dbReference>
<comment type="catalytic activity">
    <reaction evidence="16">
        <text>a 2,3-saturated acyl-[ACP] + NADP(+) = a (2E)-enoyl-[ACP] + NADPH + H(+)</text>
        <dbReference type="Rhea" id="RHEA:22564"/>
        <dbReference type="Rhea" id="RHEA-COMP:9925"/>
        <dbReference type="Rhea" id="RHEA-COMP:9926"/>
        <dbReference type="ChEBI" id="CHEBI:15378"/>
        <dbReference type="ChEBI" id="CHEBI:57783"/>
        <dbReference type="ChEBI" id="CHEBI:58349"/>
        <dbReference type="ChEBI" id="CHEBI:78784"/>
        <dbReference type="ChEBI" id="CHEBI:78785"/>
        <dbReference type="EC" id="1.3.1.104"/>
    </reaction>
</comment>
<dbReference type="InterPro" id="IPR012310">
    <property type="entry name" value="DNA_ligase_ATP-dep_cent"/>
</dbReference>
<comment type="subcellular location">
    <subcellularLocation>
        <location evidence="1">Mitochondrion</location>
    </subcellularLocation>
</comment>
<comment type="caution">
    <text evidence="19">The sequence shown here is derived from an EMBL/GenBank/DDBJ whole genome shotgun (WGS) entry which is preliminary data.</text>
</comment>
<evidence type="ECO:0000256" key="1">
    <source>
        <dbReference type="ARBA" id="ARBA00004173"/>
    </source>
</evidence>
<dbReference type="InterPro" id="IPR012308">
    <property type="entry name" value="DNA_ligase_ATP-dep_N"/>
</dbReference>
<dbReference type="OrthoDB" id="7482721at2759"/>
<feature type="region of interest" description="Disordered" evidence="17">
    <location>
        <begin position="728"/>
        <end position="877"/>
    </location>
</feature>
<dbReference type="InterPro" id="IPR011032">
    <property type="entry name" value="GroES-like_sf"/>
</dbReference>
<dbReference type="Gene3D" id="3.30.470.30">
    <property type="entry name" value="DNA ligase/mRNA capping enzyme"/>
    <property type="match status" value="1"/>
</dbReference>
<dbReference type="InterPro" id="IPR036599">
    <property type="entry name" value="DNA_ligase_N_sf"/>
</dbReference>
<dbReference type="PROSITE" id="PS50160">
    <property type="entry name" value="DNA_LIGASE_A3"/>
    <property type="match status" value="1"/>
</dbReference>
<feature type="domain" description="ATP-dependent DNA ligase family profile" evidence="18">
    <location>
        <begin position="438"/>
        <end position="555"/>
    </location>
</feature>
<dbReference type="GO" id="GO:0005524">
    <property type="term" value="F:ATP binding"/>
    <property type="evidence" value="ECO:0007669"/>
    <property type="project" value="UniProtKB-KW"/>
</dbReference>
<dbReference type="Gene3D" id="1.10.3260.10">
    <property type="entry name" value="DNA ligase, ATP-dependent, N-terminal domain"/>
    <property type="match status" value="1"/>
</dbReference>
<evidence type="ECO:0000256" key="15">
    <source>
        <dbReference type="ARBA" id="ARBA00038963"/>
    </source>
</evidence>
<dbReference type="Gene3D" id="3.90.180.10">
    <property type="entry name" value="Medium-chain alcohol dehydrogenases, catalytic domain"/>
    <property type="match status" value="1"/>
</dbReference>
<dbReference type="SUPFAM" id="SSF56091">
    <property type="entry name" value="DNA ligase/mRNA capping enzyme, catalytic domain"/>
    <property type="match status" value="1"/>
</dbReference>
<dbReference type="InParanoid" id="A0A409XD89"/>
<dbReference type="InterPro" id="IPR012340">
    <property type="entry name" value="NA-bd_OB-fold"/>
</dbReference>
<keyword evidence="8" id="KW-0067">ATP-binding</keyword>
<evidence type="ECO:0000256" key="17">
    <source>
        <dbReference type="SAM" id="MobiDB-lite"/>
    </source>
</evidence>
<dbReference type="Pfam" id="PF00107">
    <property type="entry name" value="ADH_zinc_N"/>
    <property type="match status" value="1"/>
</dbReference>
<keyword evidence="5" id="KW-0436">Ligase</keyword>
<dbReference type="Pfam" id="PF01068">
    <property type="entry name" value="DNA_ligase_A_M"/>
    <property type="match status" value="1"/>
</dbReference>
<dbReference type="SMART" id="SM00829">
    <property type="entry name" value="PKS_ER"/>
    <property type="match status" value="1"/>
</dbReference>
<keyword evidence="12" id="KW-0443">Lipid metabolism</keyword>
<accession>A0A409XD89</accession>
<dbReference type="PANTHER" id="PTHR43981">
    <property type="entry name" value="ENOYL-[ACYL-CARRIER-PROTEIN] REDUCTASE, MITOCHONDRIAL"/>
    <property type="match status" value="1"/>
</dbReference>
<evidence type="ECO:0000256" key="2">
    <source>
        <dbReference type="ARBA" id="ARBA00007572"/>
    </source>
</evidence>
<dbReference type="InterPro" id="IPR036291">
    <property type="entry name" value="NAD(P)-bd_dom_sf"/>
</dbReference>
<evidence type="ECO:0000256" key="11">
    <source>
        <dbReference type="ARBA" id="ARBA00023002"/>
    </source>
</evidence>
<keyword evidence="11" id="KW-0560">Oxidoreductase</keyword>
<evidence type="ECO:0000256" key="4">
    <source>
        <dbReference type="ARBA" id="ARBA00022516"/>
    </source>
</evidence>
<evidence type="ECO:0000256" key="9">
    <source>
        <dbReference type="ARBA" id="ARBA00022857"/>
    </source>
</evidence>